<sequence>MTSADASRANWTAMKIIDCLAPMAPRHPWLTRRRLAVLLVALLAVGAASGQPAPDVAAGDGFFQRYTDPDPRGLERDIETARHALAAARAKGDPLSALSIAADLGGMLTTARRESEAREILQPALDEARQLPPSETRGWLLLNLATANQYLHLSEEAAVQFAEALEIARSLPSLELQHYTLHHWGRLLAETGEFERARACFSEALALRVQLDDPRQASSRRALQALDAFEPERPR</sequence>
<accession>A0A562KWM6</accession>
<comment type="caution">
    <text evidence="1">The sequence shown here is derived from an EMBL/GenBank/DDBJ whole genome shotgun (WGS) entry which is preliminary data.</text>
</comment>
<dbReference type="AlphaFoldDB" id="A0A562KWM6"/>
<evidence type="ECO:0000313" key="2">
    <source>
        <dbReference type="Proteomes" id="UP000315167"/>
    </source>
</evidence>
<name>A0A562KWM6_9GAMM</name>
<organism evidence="1 2">
    <name type="scientific">Luteimonas cucumeris</name>
    <dbReference type="NCBI Taxonomy" id="985012"/>
    <lineage>
        <taxon>Bacteria</taxon>
        <taxon>Pseudomonadati</taxon>
        <taxon>Pseudomonadota</taxon>
        <taxon>Gammaproteobacteria</taxon>
        <taxon>Lysobacterales</taxon>
        <taxon>Lysobacteraceae</taxon>
        <taxon>Luteimonas</taxon>
    </lineage>
</organism>
<gene>
    <name evidence="1" type="ORF">IP90_03055</name>
</gene>
<evidence type="ECO:0000313" key="1">
    <source>
        <dbReference type="EMBL" id="TWH99747.1"/>
    </source>
</evidence>
<dbReference type="InterPro" id="IPR011990">
    <property type="entry name" value="TPR-like_helical_dom_sf"/>
</dbReference>
<dbReference type="Gene3D" id="1.25.40.10">
    <property type="entry name" value="Tetratricopeptide repeat domain"/>
    <property type="match status" value="1"/>
</dbReference>
<protein>
    <recommendedName>
        <fullName evidence="3">Tetratricopeptide repeat protein</fullName>
    </recommendedName>
</protein>
<keyword evidence="2" id="KW-1185">Reference proteome</keyword>
<proteinExistence type="predicted"/>
<dbReference type="EMBL" id="VLKN01000009">
    <property type="protein sequence ID" value="TWH99747.1"/>
    <property type="molecule type" value="Genomic_DNA"/>
</dbReference>
<evidence type="ECO:0008006" key="3">
    <source>
        <dbReference type="Google" id="ProtNLM"/>
    </source>
</evidence>
<dbReference type="SUPFAM" id="SSF48452">
    <property type="entry name" value="TPR-like"/>
    <property type="match status" value="1"/>
</dbReference>
<reference evidence="1 2" key="1">
    <citation type="journal article" date="2015" name="Stand. Genomic Sci.">
        <title>Genomic Encyclopedia of Bacterial and Archaeal Type Strains, Phase III: the genomes of soil and plant-associated and newly described type strains.</title>
        <authorList>
            <person name="Whitman W.B."/>
            <person name="Woyke T."/>
            <person name="Klenk H.P."/>
            <person name="Zhou Y."/>
            <person name="Lilburn T.G."/>
            <person name="Beck B.J."/>
            <person name="De Vos P."/>
            <person name="Vandamme P."/>
            <person name="Eisen J.A."/>
            <person name="Garrity G."/>
            <person name="Hugenholtz P."/>
            <person name="Kyrpides N.C."/>
        </authorList>
    </citation>
    <scope>NUCLEOTIDE SEQUENCE [LARGE SCALE GENOMIC DNA]</scope>
    <source>
        <strain evidence="1 2">CGMCC 1.10821</strain>
    </source>
</reference>
<dbReference type="Proteomes" id="UP000315167">
    <property type="component" value="Unassembled WGS sequence"/>
</dbReference>